<feature type="compositionally biased region" description="Polar residues" evidence="1">
    <location>
        <begin position="140"/>
        <end position="160"/>
    </location>
</feature>
<evidence type="ECO:0000313" key="4">
    <source>
        <dbReference type="Proteomes" id="UP001295423"/>
    </source>
</evidence>
<dbReference type="PANTHER" id="PTHR12436">
    <property type="entry name" value="80 KDA MCM3-ASSOCIATED PROTEIN"/>
    <property type="match status" value="1"/>
</dbReference>
<dbReference type="InterPro" id="IPR045107">
    <property type="entry name" value="SAC3/GANP/THP3"/>
</dbReference>
<feature type="compositionally biased region" description="Basic and acidic residues" evidence="1">
    <location>
        <begin position="162"/>
        <end position="172"/>
    </location>
</feature>
<organism evidence="3 4">
    <name type="scientific">Cylindrotheca closterium</name>
    <dbReference type="NCBI Taxonomy" id="2856"/>
    <lineage>
        <taxon>Eukaryota</taxon>
        <taxon>Sar</taxon>
        <taxon>Stramenopiles</taxon>
        <taxon>Ochrophyta</taxon>
        <taxon>Bacillariophyta</taxon>
        <taxon>Bacillariophyceae</taxon>
        <taxon>Bacillariophycidae</taxon>
        <taxon>Bacillariales</taxon>
        <taxon>Bacillariaceae</taxon>
        <taxon>Cylindrotheca</taxon>
    </lineage>
</organism>
<proteinExistence type="predicted"/>
<feature type="compositionally biased region" description="Basic and acidic residues" evidence="1">
    <location>
        <begin position="212"/>
        <end position="222"/>
    </location>
</feature>
<evidence type="ECO:0000256" key="1">
    <source>
        <dbReference type="SAM" id="MobiDB-lite"/>
    </source>
</evidence>
<dbReference type="Pfam" id="PF03399">
    <property type="entry name" value="SAC3_GANP"/>
    <property type="match status" value="1"/>
</dbReference>
<dbReference type="PANTHER" id="PTHR12436:SF4">
    <property type="entry name" value="LEUKOCYTE RECEPTOR CLUSTER MEMBER 8"/>
    <property type="match status" value="1"/>
</dbReference>
<dbReference type="InterPro" id="IPR005062">
    <property type="entry name" value="SAC3/GANP/THP3_conserved"/>
</dbReference>
<comment type="caution">
    <text evidence="3">The sequence shown here is derived from an EMBL/GenBank/DDBJ whole genome shotgun (WGS) entry which is preliminary data.</text>
</comment>
<feature type="region of interest" description="Disordered" evidence="1">
    <location>
        <begin position="212"/>
        <end position="256"/>
    </location>
</feature>
<feature type="region of interest" description="Disordered" evidence="1">
    <location>
        <begin position="1"/>
        <end position="53"/>
    </location>
</feature>
<dbReference type="InterPro" id="IPR000717">
    <property type="entry name" value="PCI_dom"/>
</dbReference>
<evidence type="ECO:0000313" key="3">
    <source>
        <dbReference type="EMBL" id="CAJ1950552.1"/>
    </source>
</evidence>
<dbReference type="Gene3D" id="1.25.40.990">
    <property type="match status" value="1"/>
</dbReference>
<dbReference type="Proteomes" id="UP001295423">
    <property type="component" value="Unassembled WGS sequence"/>
</dbReference>
<sequence length="651" mass="73125">MYSQYQSFQQQNPSTTVYSSSQPATHSHSNYTATSSHYSAGVTNNPQTSNTGTTALTVKPVEYYTTCYHGWNSQATKLEQQLRMFPVNNPEGKKETQSRLDWAKYYADRSSKAAHFFYQNPNATSAPFDLPPEPPKKASSVASMSPTKSNHAVSQRNQAQADPRRNTMKDSTHTPGSLENYVRTCLNQCKTPEQKKIVQSKVEIKIAEAIQKGDMHSRDWSREPVIPIPGSSSSSKKKKKKSKKDLTSDLSSTGSHYMVSGASSSASGGHYGPSSSLSSPNPSFSSYYYGGASEPSLSSQKRKSEDFIGFAKLNKKQKNGGKEINGFTTSSKDLARRANRFSGAGGIHDVAKSNLQSIHGHDKYMGKGMIGGSNVALDENDFERMTVKGTCTIMEKEYLRLTAPPRPELVRPEKILKKYLKVLKKHYSKPDHKDYLWFCSQLKAIRQDCTVQRIQNEFAVDVYETHARIALQEGDLNEYNQCQTQLQDLYRENSSIPNHEEFIAYKLLYYVLLSCNDQYDGGSSDMLKIMLSLNEDQRQHPAIEHALQVRECMALGNYLKFFRLHDLSPNLGDKLTSRIVPTMRLRGLRRMAQAYRPTLDARICTEHLGFDSLEEGKDWLVRCGCVLDGPKILMKDSVIHEPGEDTKNSLI</sequence>
<name>A0AAD2FRI2_9STRA</name>
<reference evidence="3" key="1">
    <citation type="submission" date="2023-08" db="EMBL/GenBank/DDBJ databases">
        <authorList>
            <person name="Audoor S."/>
            <person name="Bilcke G."/>
        </authorList>
    </citation>
    <scope>NUCLEOTIDE SEQUENCE</scope>
</reference>
<feature type="domain" description="PCI" evidence="2">
    <location>
        <begin position="475"/>
        <end position="651"/>
    </location>
</feature>
<dbReference type="GO" id="GO:0005634">
    <property type="term" value="C:nucleus"/>
    <property type="evidence" value="ECO:0007669"/>
    <property type="project" value="TreeGrafter"/>
</dbReference>
<evidence type="ECO:0000259" key="2">
    <source>
        <dbReference type="PROSITE" id="PS50250"/>
    </source>
</evidence>
<accession>A0AAD2FRI2</accession>
<keyword evidence="4" id="KW-1185">Reference proteome</keyword>
<protein>
    <recommendedName>
        <fullName evidence="2">PCI domain-containing protein</fullName>
    </recommendedName>
</protein>
<dbReference type="PROSITE" id="PS50250">
    <property type="entry name" value="PCI"/>
    <property type="match status" value="1"/>
</dbReference>
<gene>
    <name evidence="3" type="ORF">CYCCA115_LOCUS12638</name>
</gene>
<feature type="region of interest" description="Disordered" evidence="1">
    <location>
        <begin position="124"/>
        <end position="179"/>
    </location>
</feature>
<dbReference type="AlphaFoldDB" id="A0AAD2FRI2"/>
<dbReference type="EMBL" id="CAKOGP040001770">
    <property type="protein sequence ID" value="CAJ1950552.1"/>
    <property type="molecule type" value="Genomic_DNA"/>
</dbReference>